<feature type="region of interest" description="Disordered" evidence="1">
    <location>
        <begin position="47"/>
        <end position="67"/>
    </location>
</feature>
<feature type="compositionally biased region" description="Basic and acidic residues" evidence="1">
    <location>
        <begin position="53"/>
        <end position="67"/>
    </location>
</feature>
<protein>
    <submittedName>
        <fullName evidence="2">Uncharacterized protein</fullName>
    </submittedName>
</protein>
<organism evidence="2 3">
    <name type="scientific">Amycolatopsis sacchari</name>
    <dbReference type="NCBI Taxonomy" id="115433"/>
    <lineage>
        <taxon>Bacteria</taxon>
        <taxon>Bacillati</taxon>
        <taxon>Actinomycetota</taxon>
        <taxon>Actinomycetes</taxon>
        <taxon>Pseudonocardiales</taxon>
        <taxon>Pseudonocardiaceae</taxon>
        <taxon>Amycolatopsis</taxon>
    </lineage>
</organism>
<dbReference type="AlphaFoldDB" id="A0A1I3J8L3"/>
<evidence type="ECO:0000313" key="2">
    <source>
        <dbReference type="EMBL" id="SFI56308.1"/>
    </source>
</evidence>
<reference evidence="2 3" key="1">
    <citation type="submission" date="2016-10" db="EMBL/GenBank/DDBJ databases">
        <authorList>
            <person name="de Groot N.N."/>
        </authorList>
    </citation>
    <scope>NUCLEOTIDE SEQUENCE [LARGE SCALE GENOMIC DNA]</scope>
    <source>
        <strain evidence="2 3">DSM 44468</strain>
    </source>
</reference>
<evidence type="ECO:0000256" key="1">
    <source>
        <dbReference type="SAM" id="MobiDB-lite"/>
    </source>
</evidence>
<gene>
    <name evidence="2" type="ORF">SAMN05421835_10120</name>
</gene>
<proteinExistence type="predicted"/>
<accession>A0A1I3J8L3</accession>
<dbReference type="EMBL" id="FORP01000001">
    <property type="protein sequence ID" value="SFI56308.1"/>
    <property type="molecule type" value="Genomic_DNA"/>
</dbReference>
<evidence type="ECO:0000313" key="3">
    <source>
        <dbReference type="Proteomes" id="UP000199025"/>
    </source>
</evidence>
<sequence>MEPGAPETARGYHDSIKGVDARGKRCHALSWEAFREYWTRTCAEVPEENQATRWRDDPKHYSPREAL</sequence>
<name>A0A1I3J8L3_9PSEU</name>
<dbReference type="STRING" id="115433.SAMN05421835_10120"/>
<dbReference type="Proteomes" id="UP000199025">
    <property type="component" value="Unassembled WGS sequence"/>
</dbReference>
<keyword evidence="3" id="KW-1185">Reference proteome</keyword>